<evidence type="ECO:0000259" key="1">
    <source>
        <dbReference type="Pfam" id="PF20434"/>
    </source>
</evidence>
<sequence length="135" mass="14704">GNPGQSSRVQAVCDWFGPTDLAKLGSRRIRNWRTNPVTLLLGGQASEKLELAKLANPVTHVSKDDPPFLIMHGDRDRLVPLAQSQLLHDALTKAGVKSTFKIVKGGGHGFAGPEIDKTVREFFDKHLKGKTPATK</sequence>
<dbReference type="InterPro" id="IPR029058">
    <property type="entry name" value="AB_hydrolase_fold"/>
</dbReference>
<comment type="caution">
    <text evidence="2">The sequence shown here is derived from an EMBL/GenBank/DDBJ whole genome shotgun (WGS) entry which is preliminary data.</text>
</comment>
<protein>
    <recommendedName>
        <fullName evidence="1">BD-FAE-like domain-containing protein</fullName>
    </recommendedName>
</protein>
<dbReference type="Gene3D" id="3.40.50.1820">
    <property type="entry name" value="alpha/beta hydrolase"/>
    <property type="match status" value="1"/>
</dbReference>
<reference evidence="2" key="1">
    <citation type="journal article" date="2015" name="Nature">
        <title>Complex archaea that bridge the gap between prokaryotes and eukaryotes.</title>
        <authorList>
            <person name="Spang A."/>
            <person name="Saw J.H."/>
            <person name="Jorgensen S.L."/>
            <person name="Zaremba-Niedzwiedzka K."/>
            <person name="Martijn J."/>
            <person name="Lind A.E."/>
            <person name="van Eijk R."/>
            <person name="Schleper C."/>
            <person name="Guy L."/>
            <person name="Ettema T.J."/>
        </authorList>
    </citation>
    <scope>NUCLEOTIDE SEQUENCE</scope>
</reference>
<evidence type="ECO:0000313" key="2">
    <source>
        <dbReference type="EMBL" id="KKL79296.1"/>
    </source>
</evidence>
<dbReference type="Pfam" id="PF20434">
    <property type="entry name" value="BD-FAE"/>
    <property type="match status" value="1"/>
</dbReference>
<organism evidence="2">
    <name type="scientific">marine sediment metagenome</name>
    <dbReference type="NCBI Taxonomy" id="412755"/>
    <lineage>
        <taxon>unclassified sequences</taxon>
        <taxon>metagenomes</taxon>
        <taxon>ecological metagenomes</taxon>
    </lineage>
</organism>
<dbReference type="EMBL" id="LAZR01023212">
    <property type="protein sequence ID" value="KKL79296.1"/>
    <property type="molecule type" value="Genomic_DNA"/>
</dbReference>
<accession>A0A0F9FLE0</accession>
<feature type="domain" description="BD-FAE-like" evidence="1">
    <location>
        <begin position="6"/>
        <end position="91"/>
    </location>
</feature>
<gene>
    <name evidence="2" type="ORF">LCGC14_2016240</name>
</gene>
<dbReference type="SUPFAM" id="SSF53474">
    <property type="entry name" value="alpha/beta-Hydrolases"/>
    <property type="match status" value="1"/>
</dbReference>
<feature type="non-terminal residue" evidence="2">
    <location>
        <position position="1"/>
    </location>
</feature>
<name>A0A0F9FLE0_9ZZZZ</name>
<dbReference type="InterPro" id="IPR049492">
    <property type="entry name" value="BD-FAE-like_dom"/>
</dbReference>
<proteinExistence type="predicted"/>
<dbReference type="AlphaFoldDB" id="A0A0F9FLE0"/>